<evidence type="ECO:0000313" key="2">
    <source>
        <dbReference type="Proteomes" id="UP000008068"/>
    </source>
</evidence>
<dbReference type="HOGENOM" id="CLU_3385228_0_0_1"/>
<organism evidence="2">
    <name type="scientific">Caenorhabditis brenneri</name>
    <name type="common">Nematode worm</name>
    <dbReference type="NCBI Taxonomy" id="135651"/>
    <lineage>
        <taxon>Eukaryota</taxon>
        <taxon>Metazoa</taxon>
        <taxon>Ecdysozoa</taxon>
        <taxon>Nematoda</taxon>
        <taxon>Chromadorea</taxon>
        <taxon>Rhabditida</taxon>
        <taxon>Rhabditina</taxon>
        <taxon>Rhabditomorpha</taxon>
        <taxon>Rhabditoidea</taxon>
        <taxon>Rhabditidae</taxon>
        <taxon>Peloderinae</taxon>
        <taxon>Caenorhabditis</taxon>
    </lineage>
</organism>
<dbReference type="STRING" id="135651.G0NU90"/>
<protein>
    <submittedName>
        <fullName evidence="1">Uncharacterized protein</fullName>
    </submittedName>
</protein>
<sequence>MSDDVNNSATSSTVHFDDTPFEEVYDIETELGR</sequence>
<dbReference type="InParanoid" id="G0NU90"/>
<dbReference type="EMBL" id="GL379948">
    <property type="protein sequence ID" value="EGT37722.1"/>
    <property type="molecule type" value="Genomic_DNA"/>
</dbReference>
<gene>
    <name evidence="1" type="ORF">CAEBREN_30154</name>
</gene>
<keyword evidence="2" id="KW-1185">Reference proteome</keyword>
<name>G0NU90_CAEBE</name>
<dbReference type="Proteomes" id="UP000008068">
    <property type="component" value="Unassembled WGS sequence"/>
</dbReference>
<accession>G0NU90</accession>
<evidence type="ECO:0000313" key="1">
    <source>
        <dbReference type="EMBL" id="EGT37722.1"/>
    </source>
</evidence>
<dbReference type="AlphaFoldDB" id="G0NU90"/>
<reference evidence="2" key="1">
    <citation type="submission" date="2011-07" db="EMBL/GenBank/DDBJ databases">
        <authorList>
            <consortium name="Caenorhabditis brenneri Sequencing and Analysis Consortium"/>
            <person name="Wilson R.K."/>
        </authorList>
    </citation>
    <scope>NUCLEOTIDE SEQUENCE [LARGE SCALE GENOMIC DNA]</scope>
    <source>
        <strain evidence="2">PB2801</strain>
    </source>
</reference>
<proteinExistence type="predicted"/>